<dbReference type="EMBL" id="BMML01000055">
    <property type="protein sequence ID" value="GGN46518.1"/>
    <property type="molecule type" value="Genomic_DNA"/>
</dbReference>
<accession>A0A917XPF8</accession>
<protein>
    <submittedName>
        <fullName evidence="9">Cytochrome P450</fullName>
    </submittedName>
</protein>
<dbReference type="SUPFAM" id="SSF48264">
    <property type="entry name" value="Cytochrome P450"/>
    <property type="match status" value="1"/>
</dbReference>
<dbReference type="Proteomes" id="UP000653411">
    <property type="component" value="Unassembled WGS sequence"/>
</dbReference>
<keyword evidence="3 8" id="KW-0349">Heme</keyword>
<dbReference type="CDD" id="cd11031">
    <property type="entry name" value="Cyp158A-like"/>
    <property type="match status" value="1"/>
</dbReference>
<dbReference type="InterPro" id="IPR017972">
    <property type="entry name" value="Cyt_P450_CS"/>
</dbReference>
<evidence type="ECO:0000313" key="10">
    <source>
        <dbReference type="Proteomes" id="UP000653411"/>
    </source>
</evidence>
<dbReference type="FunFam" id="1.10.630.10:FF:000018">
    <property type="entry name" value="Cytochrome P450 monooxygenase"/>
    <property type="match status" value="1"/>
</dbReference>
<dbReference type="PROSITE" id="PS00086">
    <property type="entry name" value="CYTOCHROME_P450"/>
    <property type="match status" value="1"/>
</dbReference>
<dbReference type="InterPro" id="IPR001128">
    <property type="entry name" value="Cyt_P450"/>
</dbReference>
<dbReference type="GO" id="GO:0005506">
    <property type="term" value="F:iron ion binding"/>
    <property type="evidence" value="ECO:0007669"/>
    <property type="project" value="InterPro"/>
</dbReference>
<organism evidence="9 10">
    <name type="scientific">Streptomyces fuscichromogenes</name>
    <dbReference type="NCBI Taxonomy" id="1324013"/>
    <lineage>
        <taxon>Bacteria</taxon>
        <taxon>Bacillati</taxon>
        <taxon>Actinomycetota</taxon>
        <taxon>Actinomycetes</taxon>
        <taxon>Kitasatosporales</taxon>
        <taxon>Streptomycetaceae</taxon>
        <taxon>Streptomyces</taxon>
    </lineage>
</organism>
<reference evidence="9" key="1">
    <citation type="journal article" date="2014" name="Int. J. Syst. Evol. Microbiol.">
        <title>Complete genome sequence of Corynebacterium casei LMG S-19264T (=DSM 44701T), isolated from a smear-ripened cheese.</title>
        <authorList>
            <consortium name="US DOE Joint Genome Institute (JGI-PGF)"/>
            <person name="Walter F."/>
            <person name="Albersmeier A."/>
            <person name="Kalinowski J."/>
            <person name="Ruckert C."/>
        </authorList>
    </citation>
    <scope>NUCLEOTIDE SEQUENCE</scope>
    <source>
        <strain evidence="9">CGMCC 4.7110</strain>
    </source>
</reference>
<keyword evidence="10" id="KW-1185">Reference proteome</keyword>
<name>A0A917XPF8_9ACTN</name>
<comment type="similarity">
    <text evidence="2 8">Belongs to the cytochrome P450 family.</text>
</comment>
<dbReference type="PANTHER" id="PTHR46696">
    <property type="entry name" value="P450, PUTATIVE (EUROFUNG)-RELATED"/>
    <property type="match status" value="1"/>
</dbReference>
<keyword evidence="6 8" id="KW-0408">Iron</keyword>
<evidence type="ECO:0000256" key="8">
    <source>
        <dbReference type="RuleBase" id="RU000461"/>
    </source>
</evidence>
<evidence type="ECO:0000256" key="3">
    <source>
        <dbReference type="ARBA" id="ARBA00022617"/>
    </source>
</evidence>
<reference evidence="9" key="2">
    <citation type="submission" date="2020-09" db="EMBL/GenBank/DDBJ databases">
        <authorList>
            <person name="Sun Q."/>
            <person name="Zhou Y."/>
        </authorList>
    </citation>
    <scope>NUCLEOTIDE SEQUENCE</scope>
    <source>
        <strain evidence="9">CGMCC 4.7110</strain>
    </source>
</reference>
<sequence length="410" mass="45566">MTSEEYITVTAIQELPRLPFERDAQCPATSIAPMFHRLRAAHPVARVGTPAGDEGWLITRYKEIKQLFNDPRLGRSHPDPDSAARIANAAVISGPLGRPEDEIANRSRMRRLFAPSFSARRVEKLRLDVEQIVDDLFTKMAAGPNPADFHEALSFPLPVLVICQLLGVPGEDREEFRLYSNGATNLYNRAESQAAWDRLTNYMHKLIAVKRADPGQDVFSDLIEAEERENLSEDEIAGLGAALLFAGHETTVTRLDIGTLLLLTNPDQRHKLQQDPQGMIKNTVEEILRAAAPSTQDVLPRYAHQDIEVGGVTIPAGDLVLLPFTAANRDPQMFDDPDVFDISRDIPQHLAFGHGPRFCIGASLARVELQIVFSTLFERFPDLQLAACPNDLEFRDDTLTGGLAHLPVTW</sequence>
<dbReference type="Pfam" id="PF00067">
    <property type="entry name" value="p450"/>
    <property type="match status" value="1"/>
</dbReference>
<gene>
    <name evidence="9" type="ORF">GCM10011578_099500</name>
</gene>
<evidence type="ECO:0000256" key="7">
    <source>
        <dbReference type="ARBA" id="ARBA00023033"/>
    </source>
</evidence>
<dbReference type="PRINTS" id="PR00359">
    <property type="entry name" value="BP450"/>
</dbReference>
<dbReference type="GO" id="GO:0004497">
    <property type="term" value="F:monooxygenase activity"/>
    <property type="evidence" value="ECO:0007669"/>
    <property type="project" value="UniProtKB-KW"/>
</dbReference>
<proteinExistence type="inferred from homology"/>
<comment type="caution">
    <text evidence="9">The sequence shown here is derived from an EMBL/GenBank/DDBJ whole genome shotgun (WGS) entry which is preliminary data.</text>
</comment>
<dbReference type="GO" id="GO:0020037">
    <property type="term" value="F:heme binding"/>
    <property type="evidence" value="ECO:0007669"/>
    <property type="project" value="InterPro"/>
</dbReference>
<dbReference type="AlphaFoldDB" id="A0A917XPF8"/>
<evidence type="ECO:0000256" key="5">
    <source>
        <dbReference type="ARBA" id="ARBA00023002"/>
    </source>
</evidence>
<keyword evidence="4 8" id="KW-0479">Metal-binding</keyword>
<evidence type="ECO:0000313" key="9">
    <source>
        <dbReference type="EMBL" id="GGN46518.1"/>
    </source>
</evidence>
<dbReference type="PANTHER" id="PTHR46696:SF5">
    <property type="entry name" value="CYTOCHROME P450 BJ-1"/>
    <property type="match status" value="1"/>
</dbReference>
<dbReference type="PRINTS" id="PR00385">
    <property type="entry name" value="P450"/>
</dbReference>
<keyword evidence="5 8" id="KW-0560">Oxidoreductase</keyword>
<evidence type="ECO:0000256" key="1">
    <source>
        <dbReference type="ARBA" id="ARBA00001971"/>
    </source>
</evidence>
<evidence type="ECO:0000256" key="6">
    <source>
        <dbReference type="ARBA" id="ARBA00023004"/>
    </source>
</evidence>
<comment type="cofactor">
    <cofactor evidence="1">
        <name>heme</name>
        <dbReference type="ChEBI" id="CHEBI:30413"/>
    </cofactor>
</comment>
<dbReference type="Gene3D" id="1.10.630.10">
    <property type="entry name" value="Cytochrome P450"/>
    <property type="match status" value="1"/>
</dbReference>
<evidence type="ECO:0000256" key="2">
    <source>
        <dbReference type="ARBA" id="ARBA00010617"/>
    </source>
</evidence>
<dbReference type="GO" id="GO:0016705">
    <property type="term" value="F:oxidoreductase activity, acting on paired donors, with incorporation or reduction of molecular oxygen"/>
    <property type="evidence" value="ECO:0007669"/>
    <property type="project" value="InterPro"/>
</dbReference>
<keyword evidence="7 8" id="KW-0503">Monooxygenase</keyword>
<dbReference type="InterPro" id="IPR002397">
    <property type="entry name" value="Cyt_P450_B"/>
</dbReference>
<evidence type="ECO:0000256" key="4">
    <source>
        <dbReference type="ARBA" id="ARBA00022723"/>
    </source>
</evidence>
<dbReference type="InterPro" id="IPR036396">
    <property type="entry name" value="Cyt_P450_sf"/>
</dbReference>